<keyword evidence="2" id="KW-1185">Reference proteome</keyword>
<accession>A0ABR0T5T9</accession>
<proteinExistence type="predicted"/>
<dbReference type="Pfam" id="PF12900">
    <property type="entry name" value="Pyridox_ox_2"/>
    <property type="match status" value="1"/>
</dbReference>
<dbReference type="Gene3D" id="2.30.110.10">
    <property type="entry name" value="Electron Transport, Fmn-binding Protein, Chain A"/>
    <property type="match status" value="1"/>
</dbReference>
<sequence>MTLTNTYPQDERSKAKRYAKRVTYDKDAVRDIVDAAPILHVSFNAPPIESTEPQFPTILPMLGAMCSGTFTDDEQVIYLHGSSAARLFRLGAGQQESGIPVCIAATLLDGYVLALTPFNHSCNYRSAVIFGYATKVTDTDEMMHAMELITNHLVTDRWTNSRTPPTKSELTATGILRVQIDTASVKIRNGGPHDDKKDLKDEATTSRVWTGVVPVHQVMGEPIASPDNMVSQVPASITTWIEDTNDMRKGHMMESMKE</sequence>
<dbReference type="PANTHER" id="PTHR34071">
    <property type="entry name" value="5-NITROIMIDAZOLE ANTIBIOTICS RESISTANCE PROTEIN, NIMA-FAMILY-RELATED PROTEIN-RELATED"/>
    <property type="match status" value="1"/>
</dbReference>
<dbReference type="PANTHER" id="PTHR34071:SF2">
    <property type="entry name" value="FLAVIN-NUCLEOTIDE-BINDING PROTEIN"/>
    <property type="match status" value="1"/>
</dbReference>
<reference evidence="1 2" key="1">
    <citation type="submission" date="2023-11" db="EMBL/GenBank/DDBJ databases">
        <title>Draft genome sequence and annotation of the polyextremotolerant black yeast-like fungus Aureobasidium pullulans NRRL 62042.</title>
        <authorList>
            <person name="Dielentheis-Frenken M.R.E."/>
            <person name="Wibberg D."/>
            <person name="Blank L.M."/>
            <person name="Tiso T."/>
        </authorList>
    </citation>
    <scope>NUCLEOTIDE SEQUENCE [LARGE SCALE GENOMIC DNA]</scope>
    <source>
        <strain evidence="1 2">NRRL 62042</strain>
    </source>
</reference>
<protein>
    <recommendedName>
        <fullName evidence="3">Flavin-nucleotide-binding protein</fullName>
    </recommendedName>
</protein>
<dbReference type="InterPro" id="IPR012349">
    <property type="entry name" value="Split_barrel_FMN-bd"/>
</dbReference>
<dbReference type="EMBL" id="JASGXD010000022">
    <property type="protein sequence ID" value="KAK5999589.1"/>
    <property type="molecule type" value="Genomic_DNA"/>
</dbReference>
<comment type="caution">
    <text evidence="1">The sequence shown here is derived from an EMBL/GenBank/DDBJ whole genome shotgun (WGS) entry which is preliminary data.</text>
</comment>
<evidence type="ECO:0000313" key="1">
    <source>
        <dbReference type="EMBL" id="KAK5999589.1"/>
    </source>
</evidence>
<gene>
    <name evidence="1" type="ORF">QM012_005246</name>
</gene>
<dbReference type="SUPFAM" id="SSF50475">
    <property type="entry name" value="FMN-binding split barrel"/>
    <property type="match status" value="1"/>
</dbReference>
<evidence type="ECO:0000313" key="2">
    <source>
        <dbReference type="Proteomes" id="UP001341245"/>
    </source>
</evidence>
<dbReference type="InterPro" id="IPR024747">
    <property type="entry name" value="Pyridox_Oxase-rel"/>
</dbReference>
<name>A0ABR0T5T9_AURPU</name>
<evidence type="ECO:0008006" key="3">
    <source>
        <dbReference type="Google" id="ProtNLM"/>
    </source>
</evidence>
<organism evidence="1 2">
    <name type="scientific">Aureobasidium pullulans</name>
    <name type="common">Black yeast</name>
    <name type="synonym">Pullularia pullulans</name>
    <dbReference type="NCBI Taxonomy" id="5580"/>
    <lineage>
        <taxon>Eukaryota</taxon>
        <taxon>Fungi</taxon>
        <taxon>Dikarya</taxon>
        <taxon>Ascomycota</taxon>
        <taxon>Pezizomycotina</taxon>
        <taxon>Dothideomycetes</taxon>
        <taxon>Dothideomycetidae</taxon>
        <taxon>Dothideales</taxon>
        <taxon>Saccotheciaceae</taxon>
        <taxon>Aureobasidium</taxon>
    </lineage>
</organism>
<dbReference type="Proteomes" id="UP001341245">
    <property type="component" value="Unassembled WGS sequence"/>
</dbReference>